<dbReference type="Pfam" id="PF00528">
    <property type="entry name" value="BPD_transp_1"/>
    <property type="match status" value="1"/>
</dbReference>
<evidence type="ECO:0000256" key="4">
    <source>
        <dbReference type="ARBA" id="ARBA00022692"/>
    </source>
</evidence>
<accession>A0A0M3DI76</accession>
<dbReference type="CDD" id="cd06261">
    <property type="entry name" value="TM_PBP2"/>
    <property type="match status" value="1"/>
</dbReference>
<evidence type="ECO:0000256" key="1">
    <source>
        <dbReference type="ARBA" id="ARBA00004651"/>
    </source>
</evidence>
<dbReference type="GO" id="GO:0005886">
    <property type="term" value="C:plasma membrane"/>
    <property type="evidence" value="ECO:0007669"/>
    <property type="project" value="UniProtKB-SubCell"/>
</dbReference>
<keyword evidence="10" id="KW-1185">Reference proteome</keyword>
<name>A0A0M3DI76_9FIRM</name>
<comment type="subcellular location">
    <subcellularLocation>
        <location evidence="1 7">Cell membrane</location>
        <topology evidence="1 7">Multi-pass membrane protein</topology>
    </subcellularLocation>
</comment>
<dbReference type="InterPro" id="IPR000515">
    <property type="entry name" value="MetI-like"/>
</dbReference>
<dbReference type="InterPro" id="IPR035906">
    <property type="entry name" value="MetI-like_sf"/>
</dbReference>
<dbReference type="Proteomes" id="UP000034407">
    <property type="component" value="Unassembled WGS sequence"/>
</dbReference>
<evidence type="ECO:0000256" key="7">
    <source>
        <dbReference type="RuleBase" id="RU363032"/>
    </source>
</evidence>
<comment type="caution">
    <text evidence="9">The sequence shown here is derived from an EMBL/GenBank/DDBJ whole genome shotgun (WGS) entry which is preliminary data.</text>
</comment>
<organism evidence="9 10">
    <name type="scientific">Paraclostridium benzoelyticum</name>
    <dbReference type="NCBI Taxonomy" id="1629550"/>
    <lineage>
        <taxon>Bacteria</taxon>
        <taxon>Bacillati</taxon>
        <taxon>Bacillota</taxon>
        <taxon>Clostridia</taxon>
        <taxon>Peptostreptococcales</taxon>
        <taxon>Peptostreptococcaceae</taxon>
        <taxon>Paraclostridium</taxon>
    </lineage>
</organism>
<keyword evidence="6 7" id="KW-0472">Membrane</keyword>
<feature type="transmembrane region" description="Helical" evidence="7">
    <location>
        <begin position="69"/>
        <end position="93"/>
    </location>
</feature>
<proteinExistence type="inferred from homology"/>
<gene>
    <name evidence="9" type="ORF">VN21_03985</name>
</gene>
<dbReference type="OrthoDB" id="9787837at2"/>
<evidence type="ECO:0000256" key="3">
    <source>
        <dbReference type="ARBA" id="ARBA00022475"/>
    </source>
</evidence>
<dbReference type="PANTHER" id="PTHR43744:SF12">
    <property type="entry name" value="ABC TRANSPORTER PERMEASE PROTEIN MG189-RELATED"/>
    <property type="match status" value="1"/>
</dbReference>
<dbReference type="EMBL" id="LBBT01000086">
    <property type="protein sequence ID" value="KKY02295.1"/>
    <property type="molecule type" value="Genomic_DNA"/>
</dbReference>
<dbReference type="GO" id="GO:0055085">
    <property type="term" value="P:transmembrane transport"/>
    <property type="evidence" value="ECO:0007669"/>
    <property type="project" value="InterPro"/>
</dbReference>
<dbReference type="PATRIC" id="fig|1629550.3.peg.3495"/>
<evidence type="ECO:0000256" key="2">
    <source>
        <dbReference type="ARBA" id="ARBA00022448"/>
    </source>
</evidence>
<feature type="transmembrane region" description="Helical" evidence="7">
    <location>
        <begin position="241"/>
        <end position="259"/>
    </location>
</feature>
<evidence type="ECO:0000256" key="5">
    <source>
        <dbReference type="ARBA" id="ARBA00022989"/>
    </source>
</evidence>
<comment type="similarity">
    <text evidence="7">Belongs to the binding-protein-dependent transport system permease family.</text>
</comment>
<evidence type="ECO:0000313" key="10">
    <source>
        <dbReference type="Proteomes" id="UP000034407"/>
    </source>
</evidence>
<keyword evidence="2 7" id="KW-0813">Transport</keyword>
<evidence type="ECO:0000313" key="9">
    <source>
        <dbReference type="EMBL" id="KKY02295.1"/>
    </source>
</evidence>
<keyword evidence="3" id="KW-1003">Cell membrane</keyword>
<dbReference type="Gene3D" id="1.10.3720.10">
    <property type="entry name" value="MetI-like"/>
    <property type="match status" value="1"/>
</dbReference>
<keyword evidence="5 7" id="KW-1133">Transmembrane helix</keyword>
<sequence length="274" mass="30603">METKRSAKILTHIGLILMAGFIALPFIWMILTSIKTLAEAEAIPPKIFPESVRIENYTQIFKEFPFAQYYFNTIIVTIASVVLQLIIVTPAAYAFARLDFKFKEAIFLILMAAMMVPGQMYLIPQYQIIQDMGLLNTLTAIVLPGIFSIYYTFLLRQHFKSIPRDMEEAAIIDGASQFTIFFKLMVPIVRPALGTVAILGGLGAWNSFLWPLIVNSTPEKLTLAAGLRVFVGQYGTHYPRMMAGAVLSIIPMVVVFSIFQKKFISSIAVSAGKE</sequence>
<evidence type="ECO:0000256" key="6">
    <source>
        <dbReference type="ARBA" id="ARBA00023136"/>
    </source>
</evidence>
<dbReference type="RefSeq" id="WP_046822151.1">
    <property type="nucleotide sequence ID" value="NZ_LBBT01000086.1"/>
</dbReference>
<reference evidence="9 10" key="1">
    <citation type="submission" date="2015-04" db="EMBL/GenBank/DDBJ databases">
        <title>Microcin producing Clostridium sp. JC272T.</title>
        <authorList>
            <person name="Jyothsna T."/>
            <person name="Sasikala C."/>
            <person name="Ramana C."/>
        </authorList>
    </citation>
    <scope>NUCLEOTIDE SEQUENCE [LARGE SCALE GENOMIC DNA]</scope>
    <source>
        <strain evidence="9 10">JC272</strain>
    </source>
</reference>
<keyword evidence="4 7" id="KW-0812">Transmembrane</keyword>
<feature type="transmembrane region" description="Helical" evidence="7">
    <location>
        <begin position="105"/>
        <end position="122"/>
    </location>
</feature>
<evidence type="ECO:0000259" key="8">
    <source>
        <dbReference type="PROSITE" id="PS50928"/>
    </source>
</evidence>
<feature type="transmembrane region" description="Helical" evidence="7">
    <location>
        <begin position="192"/>
        <end position="213"/>
    </location>
</feature>
<dbReference type="SUPFAM" id="SSF161098">
    <property type="entry name" value="MetI-like"/>
    <property type="match status" value="1"/>
</dbReference>
<dbReference type="AlphaFoldDB" id="A0A0M3DI76"/>
<dbReference type="PROSITE" id="PS50928">
    <property type="entry name" value="ABC_TM1"/>
    <property type="match status" value="1"/>
</dbReference>
<protein>
    <recommendedName>
        <fullName evidence="8">ABC transmembrane type-1 domain-containing protein</fullName>
    </recommendedName>
</protein>
<feature type="domain" description="ABC transmembrane type-1" evidence="8">
    <location>
        <begin position="70"/>
        <end position="259"/>
    </location>
</feature>
<feature type="transmembrane region" description="Helical" evidence="7">
    <location>
        <begin position="12"/>
        <end position="31"/>
    </location>
</feature>
<feature type="transmembrane region" description="Helical" evidence="7">
    <location>
        <begin position="134"/>
        <end position="154"/>
    </location>
</feature>
<dbReference type="PANTHER" id="PTHR43744">
    <property type="entry name" value="ABC TRANSPORTER PERMEASE PROTEIN MG189-RELATED-RELATED"/>
    <property type="match status" value="1"/>
</dbReference>